<sequence>MAHTSSTTDIVIVGGGVVGLAMLAGLVSNRSLPAMKVALVDTMNLSNLASWKINKEKSTRPATPRHDGIQWENRVISMNTDNLAWMQRRYLQLTLKKLVQKPI</sequence>
<dbReference type="Pfam" id="PF05834">
    <property type="entry name" value="Lycopene_cycl"/>
    <property type="match status" value="1"/>
</dbReference>
<feature type="transmembrane region" description="Helical" evidence="1">
    <location>
        <begin position="6"/>
        <end position="27"/>
    </location>
</feature>
<dbReference type="Proteomes" id="UP001219567">
    <property type="component" value="Chromosome 5"/>
</dbReference>
<keyword evidence="1" id="KW-1133">Transmembrane helix</keyword>
<reference evidence="2 3" key="1">
    <citation type="submission" date="2023-03" db="EMBL/GenBank/DDBJ databases">
        <title>Mating type loci evolution in Malassezia.</title>
        <authorList>
            <person name="Coelho M.A."/>
        </authorList>
    </citation>
    <scope>NUCLEOTIDE SEQUENCE [LARGE SCALE GENOMIC DNA]</scope>
    <source>
        <strain evidence="2 3">CBS 9725</strain>
    </source>
</reference>
<evidence type="ECO:0000256" key="1">
    <source>
        <dbReference type="SAM" id="Phobius"/>
    </source>
</evidence>
<keyword evidence="1" id="KW-0812">Transmembrane</keyword>
<keyword evidence="1" id="KW-0472">Membrane</keyword>
<dbReference type="GO" id="GO:0004497">
    <property type="term" value="F:monooxygenase activity"/>
    <property type="evidence" value="ECO:0007669"/>
    <property type="project" value="UniProtKB-KW"/>
</dbReference>
<accession>A0AAJ5YVE1</accession>
<proteinExistence type="predicted"/>
<name>A0AAJ5YVE1_9BASI</name>
<keyword evidence="2" id="KW-0560">Oxidoreductase</keyword>
<keyword evidence="2" id="KW-0503">Monooxygenase</keyword>
<dbReference type="InterPro" id="IPR036188">
    <property type="entry name" value="FAD/NAD-bd_sf"/>
</dbReference>
<keyword evidence="2" id="KW-0830">Ubiquinone</keyword>
<organism evidence="2 3">
    <name type="scientific">Malassezia yamatoensis</name>
    <dbReference type="NCBI Taxonomy" id="253288"/>
    <lineage>
        <taxon>Eukaryota</taxon>
        <taxon>Fungi</taxon>
        <taxon>Dikarya</taxon>
        <taxon>Basidiomycota</taxon>
        <taxon>Ustilaginomycotina</taxon>
        <taxon>Malasseziomycetes</taxon>
        <taxon>Malasseziales</taxon>
        <taxon>Malasseziaceae</taxon>
        <taxon>Malassezia</taxon>
    </lineage>
</organism>
<evidence type="ECO:0000313" key="2">
    <source>
        <dbReference type="EMBL" id="WFD00488.1"/>
    </source>
</evidence>
<dbReference type="EMBL" id="CP119947">
    <property type="protein sequence ID" value="WFD00488.1"/>
    <property type="molecule type" value="Genomic_DNA"/>
</dbReference>
<evidence type="ECO:0000313" key="3">
    <source>
        <dbReference type="Proteomes" id="UP001219567"/>
    </source>
</evidence>
<gene>
    <name evidence="2" type="primary">COQ6_2</name>
    <name evidence="2" type="ORF">MYAM1_003237</name>
</gene>
<dbReference type="AlphaFoldDB" id="A0AAJ5YVE1"/>
<dbReference type="Gene3D" id="3.50.50.60">
    <property type="entry name" value="FAD/NAD(P)-binding domain"/>
    <property type="match status" value="1"/>
</dbReference>
<keyword evidence="3" id="KW-1185">Reference proteome</keyword>
<protein>
    <submittedName>
        <fullName evidence="2">Ubiquinone biosynthesis monooxygenase</fullName>
    </submittedName>
</protein>